<sequence>MAKKYIYIILLVLLFIILLGIMYIYTKQMDPFNQKRTAHLLTCDKESTRTKFSEDVLKKIGFNVELFQCIKNEDKVLSNKISMLEIYKKIATGSEEWGYVFEDDINVLDKIDLDELVQYENISKTFFYLGTCGYENKYNLYNSKSINGHQVAKIKGPVRGLHAIALSKDGATELLEFSKDNSEIYMDVILEAFAQKHNPNIVRYDLVSPDDGGHRGIFFQDRNQFPTTI</sequence>
<accession>A0A6C0B3W6</accession>
<dbReference type="AlphaFoldDB" id="A0A6C0B3W6"/>
<protein>
    <recommendedName>
        <fullName evidence="3">Glycosyltransferase</fullName>
    </recommendedName>
</protein>
<keyword evidence="1" id="KW-1133">Transmembrane helix</keyword>
<evidence type="ECO:0000313" key="2">
    <source>
        <dbReference type="EMBL" id="QHS86219.1"/>
    </source>
</evidence>
<name>A0A6C0B3W6_9ZZZZ</name>
<dbReference type="EMBL" id="MN739052">
    <property type="protein sequence ID" value="QHS86219.1"/>
    <property type="molecule type" value="Genomic_DNA"/>
</dbReference>
<reference evidence="2" key="1">
    <citation type="journal article" date="2020" name="Nature">
        <title>Giant virus diversity and host interactions through global metagenomics.</title>
        <authorList>
            <person name="Schulz F."/>
            <person name="Roux S."/>
            <person name="Paez-Espino D."/>
            <person name="Jungbluth S."/>
            <person name="Walsh D.A."/>
            <person name="Denef V.J."/>
            <person name="McMahon K.D."/>
            <person name="Konstantinidis K.T."/>
            <person name="Eloe-Fadrosh E.A."/>
            <person name="Kyrpides N.C."/>
            <person name="Woyke T."/>
        </authorList>
    </citation>
    <scope>NUCLEOTIDE SEQUENCE</scope>
    <source>
        <strain evidence="2">GVMAG-M-3300009187-29</strain>
    </source>
</reference>
<keyword evidence="1" id="KW-0812">Transmembrane</keyword>
<evidence type="ECO:0008006" key="3">
    <source>
        <dbReference type="Google" id="ProtNLM"/>
    </source>
</evidence>
<organism evidence="2">
    <name type="scientific">viral metagenome</name>
    <dbReference type="NCBI Taxonomy" id="1070528"/>
    <lineage>
        <taxon>unclassified sequences</taxon>
        <taxon>metagenomes</taxon>
        <taxon>organismal metagenomes</taxon>
    </lineage>
</organism>
<evidence type="ECO:0000256" key="1">
    <source>
        <dbReference type="SAM" id="Phobius"/>
    </source>
</evidence>
<feature type="transmembrane region" description="Helical" evidence="1">
    <location>
        <begin position="6"/>
        <end position="26"/>
    </location>
</feature>
<keyword evidence="1" id="KW-0472">Membrane</keyword>
<proteinExistence type="predicted"/>